<evidence type="ECO:0000313" key="6">
    <source>
        <dbReference type="EMBL" id="CCQ35320.1"/>
    </source>
</evidence>
<dbReference type="GO" id="GO:0051537">
    <property type="term" value="F:2 iron, 2 sulfur cluster binding"/>
    <property type="evidence" value="ECO:0007669"/>
    <property type="project" value="UniProtKB-KW"/>
</dbReference>
<dbReference type="KEGG" id="nmo:Nmlp_1109"/>
<accession>M1XN49</accession>
<dbReference type="PANTHER" id="PTHR40261:SF1">
    <property type="entry name" value="RIESKE DOMAIN-CONTAINING PROTEIN"/>
    <property type="match status" value="1"/>
</dbReference>
<organism evidence="6 7">
    <name type="scientific">Natronomonas moolapensis (strain DSM 18674 / CECT 7526 / JCM 14361 / 8.8.11)</name>
    <dbReference type="NCBI Taxonomy" id="268739"/>
    <lineage>
        <taxon>Archaea</taxon>
        <taxon>Methanobacteriati</taxon>
        <taxon>Methanobacteriota</taxon>
        <taxon>Stenosarchaea group</taxon>
        <taxon>Halobacteria</taxon>
        <taxon>Halobacteriales</taxon>
        <taxon>Natronomonadaceae</taxon>
        <taxon>Natronomonas</taxon>
    </lineage>
</organism>
<dbReference type="InterPro" id="IPR017941">
    <property type="entry name" value="Rieske_2Fe-2S"/>
</dbReference>
<dbReference type="Pfam" id="PF00355">
    <property type="entry name" value="Rieske"/>
    <property type="match status" value="1"/>
</dbReference>
<dbReference type="RefSeq" id="WP_015408170.1">
    <property type="nucleotide sequence ID" value="NC_020388.1"/>
</dbReference>
<keyword evidence="4" id="KW-0411">Iron-sulfur</keyword>
<dbReference type="PROSITE" id="PS51296">
    <property type="entry name" value="RIESKE"/>
    <property type="match status" value="1"/>
</dbReference>
<evidence type="ECO:0000256" key="4">
    <source>
        <dbReference type="ARBA" id="ARBA00023014"/>
    </source>
</evidence>
<dbReference type="InterPro" id="IPR036922">
    <property type="entry name" value="Rieske_2Fe-2S_sf"/>
</dbReference>
<protein>
    <submittedName>
        <fullName evidence="6">Probable iron-sulfur protein (2Fe-2S)</fullName>
    </submittedName>
</protein>
<evidence type="ECO:0000256" key="2">
    <source>
        <dbReference type="ARBA" id="ARBA00022723"/>
    </source>
</evidence>
<evidence type="ECO:0000313" key="7">
    <source>
        <dbReference type="Proteomes" id="UP000011867"/>
    </source>
</evidence>
<dbReference type="GO" id="GO:0046872">
    <property type="term" value="F:metal ion binding"/>
    <property type="evidence" value="ECO:0007669"/>
    <property type="project" value="UniProtKB-KW"/>
</dbReference>
<keyword evidence="1" id="KW-0001">2Fe-2S</keyword>
<dbReference type="GeneID" id="14652884"/>
<dbReference type="STRING" id="268739.Nmlp_1109"/>
<evidence type="ECO:0000259" key="5">
    <source>
        <dbReference type="PROSITE" id="PS51296"/>
    </source>
</evidence>
<dbReference type="Proteomes" id="UP000011867">
    <property type="component" value="Chromosome"/>
</dbReference>
<dbReference type="HOGENOM" id="CLU_055690_4_1_2"/>
<evidence type="ECO:0000256" key="3">
    <source>
        <dbReference type="ARBA" id="ARBA00023004"/>
    </source>
</evidence>
<dbReference type="eggNOG" id="arCOG02851">
    <property type="taxonomic scope" value="Archaea"/>
</dbReference>
<keyword evidence="7" id="KW-1185">Reference proteome</keyword>
<proteinExistence type="predicted"/>
<gene>
    <name evidence="6" type="ordered locus">Nmlp_1109</name>
</gene>
<sequence>MATRRAVAPVEDVPEETTYLFRIREAASEEEREAILLRNDDGFHAWLNYCQHYTHIKIDKGSGAEMRGDELICENHGAYFESGTGFCNFGPCEGAYLNEVDITVEDGTVYLSDDEYEFVGEGPIDDDDDLGSKSNYEF</sequence>
<name>M1XN49_NATM8</name>
<dbReference type="EMBL" id="HF582854">
    <property type="protein sequence ID" value="CCQ35320.1"/>
    <property type="molecule type" value="Genomic_DNA"/>
</dbReference>
<dbReference type="AlphaFoldDB" id="M1XN49"/>
<feature type="domain" description="Rieske" evidence="5">
    <location>
        <begin position="5"/>
        <end position="111"/>
    </location>
</feature>
<dbReference type="OrthoDB" id="250454at2157"/>
<keyword evidence="3" id="KW-0408">Iron</keyword>
<dbReference type="Gene3D" id="2.102.10.10">
    <property type="entry name" value="Rieske [2Fe-2S] iron-sulphur domain"/>
    <property type="match status" value="1"/>
</dbReference>
<dbReference type="SUPFAM" id="SSF50022">
    <property type="entry name" value="ISP domain"/>
    <property type="match status" value="1"/>
</dbReference>
<keyword evidence="2" id="KW-0479">Metal-binding</keyword>
<dbReference type="PANTHER" id="PTHR40261">
    <property type="match status" value="1"/>
</dbReference>
<reference evidence="6 7" key="1">
    <citation type="journal article" date="2013" name="Genome Announc.">
        <title>Genome of the haloarchaeon Natronomonas moolapensis, a neutrophilic member of a previously haloalkaliphilic genus.</title>
        <authorList>
            <person name="Dyall-Smith M.L."/>
            <person name="Pfeiffer F."/>
            <person name="Oberwinkler T."/>
            <person name="Klee K."/>
            <person name="Rampp M."/>
            <person name="Palm P."/>
            <person name="Gross K."/>
            <person name="Schuster S.C."/>
            <person name="Oesterhelt D."/>
        </authorList>
    </citation>
    <scope>NUCLEOTIDE SEQUENCE [LARGE SCALE GENOMIC DNA]</scope>
    <source>
        <strain evidence="7">DSM 18674 / JCM 14361 / 8.8.11</strain>
    </source>
</reference>
<evidence type="ECO:0000256" key="1">
    <source>
        <dbReference type="ARBA" id="ARBA00022714"/>
    </source>
</evidence>